<evidence type="ECO:0000313" key="2">
    <source>
        <dbReference type="EMBL" id="MET3597585.1"/>
    </source>
</evidence>
<feature type="domain" description="HTH cro/C1-type" evidence="1">
    <location>
        <begin position="39"/>
        <end position="95"/>
    </location>
</feature>
<sequence>MNRETHPSVGGTLEDFLEGLGEREEVYGAAIKRVLAWEIENARKQRSLTKSEMATRMGTSRTQVKRILDPHNVSVSLDTLEKAARSVGKKLKIELVDA</sequence>
<dbReference type="SUPFAM" id="SSF47413">
    <property type="entry name" value="lambda repressor-like DNA-binding domains"/>
    <property type="match status" value="1"/>
</dbReference>
<dbReference type="EMBL" id="JBEPLM010000026">
    <property type="protein sequence ID" value="MET3597585.1"/>
    <property type="molecule type" value="Genomic_DNA"/>
</dbReference>
<name>A0ABV2I3U1_9HYPH</name>
<proteinExistence type="predicted"/>
<keyword evidence="3" id="KW-1185">Reference proteome</keyword>
<dbReference type="RefSeq" id="WP_127410132.1">
    <property type="nucleotide sequence ID" value="NZ_JBEPLM010000026.1"/>
</dbReference>
<gene>
    <name evidence="2" type="ORF">ABID26_007011</name>
</gene>
<reference evidence="2 3" key="1">
    <citation type="submission" date="2024-06" db="EMBL/GenBank/DDBJ databases">
        <title>Genomic Encyclopedia of Type Strains, Phase IV (KMG-IV): sequencing the most valuable type-strain genomes for metagenomic binning, comparative biology and taxonomic classification.</title>
        <authorList>
            <person name="Goeker M."/>
        </authorList>
    </citation>
    <scope>NUCLEOTIDE SEQUENCE [LARGE SCALE GENOMIC DNA]</scope>
    <source>
        <strain evidence="2 3">DSM 29846</strain>
    </source>
</reference>
<dbReference type="InterPro" id="IPR001387">
    <property type="entry name" value="Cro/C1-type_HTH"/>
</dbReference>
<evidence type="ECO:0000259" key="1">
    <source>
        <dbReference type="PROSITE" id="PS50943"/>
    </source>
</evidence>
<comment type="caution">
    <text evidence="2">The sequence shown here is derived from an EMBL/GenBank/DDBJ whole genome shotgun (WGS) entry which is preliminary data.</text>
</comment>
<dbReference type="GO" id="GO:0003677">
    <property type="term" value="F:DNA binding"/>
    <property type="evidence" value="ECO:0007669"/>
    <property type="project" value="UniProtKB-KW"/>
</dbReference>
<dbReference type="PROSITE" id="PS50943">
    <property type="entry name" value="HTH_CROC1"/>
    <property type="match status" value="1"/>
</dbReference>
<keyword evidence="2" id="KW-0238">DNA-binding</keyword>
<evidence type="ECO:0000313" key="3">
    <source>
        <dbReference type="Proteomes" id="UP001549036"/>
    </source>
</evidence>
<dbReference type="Gene3D" id="1.10.260.40">
    <property type="entry name" value="lambda repressor-like DNA-binding domains"/>
    <property type="match status" value="1"/>
</dbReference>
<protein>
    <submittedName>
        <fullName evidence="2">XRE-type DNA-binding protein</fullName>
    </submittedName>
</protein>
<accession>A0ABV2I3U1</accession>
<organism evidence="2 3">
    <name type="scientific">Mesorhizobium shonense</name>
    <dbReference type="NCBI Taxonomy" id="1209948"/>
    <lineage>
        <taxon>Bacteria</taxon>
        <taxon>Pseudomonadati</taxon>
        <taxon>Pseudomonadota</taxon>
        <taxon>Alphaproteobacteria</taxon>
        <taxon>Hyphomicrobiales</taxon>
        <taxon>Phyllobacteriaceae</taxon>
        <taxon>Mesorhizobium</taxon>
    </lineage>
</organism>
<dbReference type="CDD" id="cd00093">
    <property type="entry name" value="HTH_XRE"/>
    <property type="match status" value="1"/>
</dbReference>
<dbReference type="InterPro" id="IPR010982">
    <property type="entry name" value="Lambda_DNA-bd_dom_sf"/>
</dbReference>
<dbReference type="Proteomes" id="UP001549036">
    <property type="component" value="Unassembled WGS sequence"/>
</dbReference>